<evidence type="ECO:0000313" key="1">
    <source>
        <dbReference type="EMBL" id="MPR31355.1"/>
    </source>
</evidence>
<dbReference type="AlphaFoldDB" id="A0A5N7MWK9"/>
<protein>
    <submittedName>
        <fullName evidence="1">Uncharacterized protein</fullName>
    </submittedName>
</protein>
<dbReference type="EMBL" id="VOSK01000646">
    <property type="protein sequence ID" value="MPR31355.1"/>
    <property type="molecule type" value="Genomic_DNA"/>
</dbReference>
<gene>
    <name evidence="1" type="ORF">FS320_42420</name>
</gene>
<sequence>MSRGTSDFGVEAGLRAWSASAVGAAIRGAAGPSWFGRVEVWRGGGRIGLSVSAAFARRCLTGRAVAPFPHPAHRTGHAVEYG</sequence>
<name>A0A5N7MWK9_9HYPH</name>
<comment type="caution">
    <text evidence="1">The sequence shown here is derived from an EMBL/GenBank/DDBJ whole genome shotgun (WGS) entry which is preliminary data.</text>
</comment>
<dbReference type="Proteomes" id="UP000403266">
    <property type="component" value="Unassembled WGS sequence"/>
</dbReference>
<proteinExistence type="predicted"/>
<reference evidence="1 2" key="1">
    <citation type="journal article" date="2019" name="Syst. Appl. Microbiol.">
        <title>Microvirga tunisiensis sp. nov., a root nodule symbiotic bacterium isolated from Lupinus micranthus and L. luteus grown in Northern Tunisia.</title>
        <authorList>
            <person name="Msaddak A."/>
            <person name="Rejili M."/>
            <person name="Duran D."/>
            <person name="Mars M."/>
            <person name="Palacios J.M."/>
            <person name="Ruiz-Argueso T."/>
            <person name="Rey L."/>
            <person name="Imperial J."/>
        </authorList>
    </citation>
    <scope>NUCLEOTIDE SEQUENCE [LARGE SCALE GENOMIC DNA]</scope>
    <source>
        <strain evidence="1 2">Lmie10</strain>
    </source>
</reference>
<accession>A0A5N7MWK9</accession>
<keyword evidence="2" id="KW-1185">Reference proteome</keyword>
<evidence type="ECO:0000313" key="2">
    <source>
        <dbReference type="Proteomes" id="UP000403266"/>
    </source>
</evidence>
<organism evidence="1 2">
    <name type="scientific">Microvirga tunisiensis</name>
    <dbReference type="NCBI Taxonomy" id="2108360"/>
    <lineage>
        <taxon>Bacteria</taxon>
        <taxon>Pseudomonadati</taxon>
        <taxon>Pseudomonadota</taxon>
        <taxon>Alphaproteobacteria</taxon>
        <taxon>Hyphomicrobiales</taxon>
        <taxon>Methylobacteriaceae</taxon>
        <taxon>Microvirga</taxon>
    </lineage>
</organism>